<organism evidence="1 2">
    <name type="scientific">Orbilia oligospora</name>
    <name type="common">Nematode-trapping fungus</name>
    <name type="synonym">Arthrobotrys oligospora</name>
    <dbReference type="NCBI Taxonomy" id="2813651"/>
    <lineage>
        <taxon>Eukaryota</taxon>
        <taxon>Fungi</taxon>
        <taxon>Dikarya</taxon>
        <taxon>Ascomycota</taxon>
        <taxon>Pezizomycotina</taxon>
        <taxon>Orbiliomycetes</taxon>
        <taxon>Orbiliales</taxon>
        <taxon>Orbiliaceae</taxon>
        <taxon>Orbilia</taxon>
    </lineage>
</organism>
<gene>
    <name evidence="1" type="ORF">EYR41_010427</name>
</gene>
<accession>A0A8H2HMF8</accession>
<sequence>MSRCCQHPGQARYLQRNTSLVLILSVTKQSQHNELQAEIQAAGGALRMTIGNIQAILWLEEKPHDATQTADPE</sequence>
<reference evidence="1 2" key="1">
    <citation type="submission" date="2019-03" db="EMBL/GenBank/DDBJ databases">
        <title>Nematode-trapping fungi genome.</title>
        <authorList>
            <person name="Vidal-Diez De Ulzurrun G."/>
        </authorList>
    </citation>
    <scope>NUCLEOTIDE SEQUENCE [LARGE SCALE GENOMIC DNA]</scope>
    <source>
        <strain evidence="1 2">TWF154</strain>
    </source>
</reference>
<evidence type="ECO:0000313" key="2">
    <source>
        <dbReference type="Proteomes" id="UP000297595"/>
    </source>
</evidence>
<dbReference type="AlphaFoldDB" id="A0A8H2HMF8"/>
<evidence type="ECO:0000313" key="1">
    <source>
        <dbReference type="EMBL" id="TGJ64366.1"/>
    </source>
</evidence>
<comment type="caution">
    <text evidence="1">The sequence shown here is derived from an EMBL/GenBank/DDBJ whole genome shotgun (WGS) entry which is preliminary data.</text>
</comment>
<dbReference type="EMBL" id="SOZJ01000007">
    <property type="protein sequence ID" value="TGJ64366.1"/>
    <property type="molecule type" value="Genomic_DNA"/>
</dbReference>
<protein>
    <submittedName>
        <fullName evidence="1">Uncharacterized protein</fullName>
    </submittedName>
</protein>
<dbReference type="Proteomes" id="UP000297595">
    <property type="component" value="Unassembled WGS sequence"/>
</dbReference>
<name>A0A8H2HMF8_ORBOL</name>
<proteinExistence type="predicted"/>